<sequence>MSKPTHLRLVFDGGCPFCRFFAELSELKGGLPQLEIIDGRANGPLRQALKVQGYPLSRGAVLMVDLDGETHGDSQVFYGPAAVALLCQHLRPSGELLRLLKVVFASRERTEFLYPLLLWGRRLALGWRGLPVDPDTH</sequence>
<evidence type="ECO:0000313" key="1">
    <source>
        <dbReference type="EMBL" id="KKZ15255.1"/>
    </source>
</evidence>
<accession>A0A6N3X2E8</accession>
<comment type="caution">
    <text evidence="1">The sequence shown here is derived from an EMBL/GenBank/DDBJ whole genome shotgun (WGS) entry which is preliminary data.</text>
</comment>
<dbReference type="EMBL" id="JXUO01000040">
    <property type="protein sequence ID" value="KKZ15255.1"/>
    <property type="molecule type" value="Genomic_DNA"/>
</dbReference>
<dbReference type="AlphaFoldDB" id="A0A6N3X2E8"/>
<reference evidence="1 2" key="1">
    <citation type="submission" date="2015-01" db="EMBL/GenBank/DDBJ databases">
        <title>Lifestyle Evolution in Cyanobacterial Symbionts of Sponges.</title>
        <authorList>
            <person name="Burgsdorf I."/>
            <person name="Slaby B.M."/>
            <person name="Handley K.M."/>
            <person name="Haber M."/>
            <person name="Blom J."/>
            <person name="Marshall C.W."/>
            <person name="Gilbert J.A."/>
            <person name="Hentschel U."/>
            <person name="Steindler L."/>
        </authorList>
    </citation>
    <scope>NUCLEOTIDE SEQUENCE [LARGE SCALE GENOMIC DNA]</scope>
    <source>
        <strain evidence="1">142</strain>
    </source>
</reference>
<evidence type="ECO:0000313" key="2">
    <source>
        <dbReference type="Proteomes" id="UP000035054"/>
    </source>
</evidence>
<organism evidence="1 2">
    <name type="scientific">Candidatus Synechococcus spongiarum 142</name>
    <dbReference type="NCBI Taxonomy" id="1608213"/>
    <lineage>
        <taxon>Bacteria</taxon>
        <taxon>Bacillati</taxon>
        <taxon>Cyanobacteriota</taxon>
        <taxon>Cyanophyceae</taxon>
        <taxon>Synechococcales</taxon>
        <taxon>Synechococcaceae</taxon>
        <taxon>Synechococcus</taxon>
    </lineage>
</organism>
<name>A0A6N3X2E8_9SYNE</name>
<gene>
    <name evidence="1" type="ORF">TH68_01365</name>
</gene>
<evidence type="ECO:0008006" key="3">
    <source>
        <dbReference type="Google" id="ProtNLM"/>
    </source>
</evidence>
<protein>
    <recommendedName>
        <fullName evidence="3">Thiol-disulfide oxidoreductase</fullName>
    </recommendedName>
</protein>
<proteinExistence type="predicted"/>
<dbReference type="Proteomes" id="UP000035054">
    <property type="component" value="Unassembled WGS sequence"/>
</dbReference>